<accession>A0AAV7QMW4</accession>
<feature type="compositionally biased region" description="Basic and acidic residues" evidence="1">
    <location>
        <begin position="13"/>
        <end position="49"/>
    </location>
</feature>
<feature type="compositionally biased region" description="Gly residues" evidence="1">
    <location>
        <begin position="1"/>
        <end position="12"/>
    </location>
</feature>
<evidence type="ECO:0000313" key="3">
    <source>
        <dbReference type="Proteomes" id="UP001066276"/>
    </source>
</evidence>
<proteinExistence type="predicted"/>
<keyword evidence="3" id="KW-1185">Reference proteome</keyword>
<feature type="region of interest" description="Disordered" evidence="1">
    <location>
        <begin position="92"/>
        <end position="120"/>
    </location>
</feature>
<name>A0AAV7QMW4_PLEWA</name>
<evidence type="ECO:0000313" key="2">
    <source>
        <dbReference type="EMBL" id="KAJ1139833.1"/>
    </source>
</evidence>
<reference evidence="2" key="1">
    <citation type="journal article" date="2022" name="bioRxiv">
        <title>Sequencing and chromosome-scale assembly of the giantPleurodeles waltlgenome.</title>
        <authorList>
            <person name="Brown T."/>
            <person name="Elewa A."/>
            <person name="Iarovenko S."/>
            <person name="Subramanian E."/>
            <person name="Araus A.J."/>
            <person name="Petzold A."/>
            <person name="Susuki M."/>
            <person name="Suzuki K.-i.T."/>
            <person name="Hayashi T."/>
            <person name="Toyoda A."/>
            <person name="Oliveira C."/>
            <person name="Osipova E."/>
            <person name="Leigh N.D."/>
            <person name="Simon A."/>
            <person name="Yun M.H."/>
        </authorList>
    </citation>
    <scope>NUCLEOTIDE SEQUENCE</scope>
    <source>
        <strain evidence="2">20211129_DDA</strain>
        <tissue evidence="2">Liver</tissue>
    </source>
</reference>
<sequence>MEAVRDGGGGGVEGERRTSPGRAEQRNAIEKLEAEVGGEERETTHEGVPESRNQGTSHDPGGSWLAKNPQKYPFTYLGVLLFLLPVIHWSRPEFPESTDLGGKRKENDRVRRKENTPETV</sequence>
<dbReference type="EMBL" id="JANPWB010000010">
    <property type="protein sequence ID" value="KAJ1139833.1"/>
    <property type="molecule type" value="Genomic_DNA"/>
</dbReference>
<feature type="region of interest" description="Disordered" evidence="1">
    <location>
        <begin position="1"/>
        <end position="68"/>
    </location>
</feature>
<organism evidence="2 3">
    <name type="scientific">Pleurodeles waltl</name>
    <name type="common">Iberian ribbed newt</name>
    <dbReference type="NCBI Taxonomy" id="8319"/>
    <lineage>
        <taxon>Eukaryota</taxon>
        <taxon>Metazoa</taxon>
        <taxon>Chordata</taxon>
        <taxon>Craniata</taxon>
        <taxon>Vertebrata</taxon>
        <taxon>Euteleostomi</taxon>
        <taxon>Amphibia</taxon>
        <taxon>Batrachia</taxon>
        <taxon>Caudata</taxon>
        <taxon>Salamandroidea</taxon>
        <taxon>Salamandridae</taxon>
        <taxon>Pleurodelinae</taxon>
        <taxon>Pleurodeles</taxon>
    </lineage>
</organism>
<feature type="compositionally biased region" description="Basic and acidic residues" evidence="1">
    <location>
        <begin position="101"/>
        <end position="120"/>
    </location>
</feature>
<dbReference type="Proteomes" id="UP001066276">
    <property type="component" value="Chromosome 6"/>
</dbReference>
<dbReference type="AlphaFoldDB" id="A0AAV7QMW4"/>
<evidence type="ECO:0000256" key="1">
    <source>
        <dbReference type="SAM" id="MobiDB-lite"/>
    </source>
</evidence>
<protein>
    <submittedName>
        <fullName evidence="2">Uncharacterized protein</fullName>
    </submittedName>
</protein>
<gene>
    <name evidence="2" type="ORF">NDU88_006197</name>
</gene>
<comment type="caution">
    <text evidence="2">The sequence shown here is derived from an EMBL/GenBank/DDBJ whole genome shotgun (WGS) entry which is preliminary data.</text>
</comment>